<dbReference type="EMBL" id="BLLF01000233">
    <property type="protein sequence ID" value="GFH09421.1"/>
    <property type="molecule type" value="Genomic_DNA"/>
</dbReference>
<gene>
    <name evidence="1" type="ORF">HaLaN_04555</name>
</gene>
<comment type="caution">
    <text evidence="1">The sequence shown here is derived from an EMBL/GenBank/DDBJ whole genome shotgun (WGS) entry which is preliminary data.</text>
</comment>
<evidence type="ECO:0000313" key="1">
    <source>
        <dbReference type="EMBL" id="GFH09421.1"/>
    </source>
</evidence>
<evidence type="ECO:0000313" key="2">
    <source>
        <dbReference type="Proteomes" id="UP000485058"/>
    </source>
</evidence>
<protein>
    <submittedName>
        <fullName evidence="1">Uncharacterized protein</fullName>
    </submittedName>
</protein>
<reference evidence="1 2" key="1">
    <citation type="submission" date="2020-02" db="EMBL/GenBank/DDBJ databases">
        <title>Draft genome sequence of Haematococcus lacustris strain NIES-144.</title>
        <authorList>
            <person name="Morimoto D."/>
            <person name="Nakagawa S."/>
            <person name="Yoshida T."/>
            <person name="Sawayama S."/>
        </authorList>
    </citation>
    <scope>NUCLEOTIDE SEQUENCE [LARGE SCALE GENOMIC DNA]</scope>
    <source>
        <strain evidence="1 2">NIES-144</strain>
    </source>
</reference>
<sequence>MDSKPGRRLPPNLAIASGGKALLSERDQPAQKQNRSAGTVVRHICMKDQQNPAAAGRFRLARIEAPQGQT</sequence>
<keyword evidence="2" id="KW-1185">Reference proteome</keyword>
<organism evidence="1 2">
    <name type="scientific">Haematococcus lacustris</name>
    <name type="common">Green alga</name>
    <name type="synonym">Haematococcus pluvialis</name>
    <dbReference type="NCBI Taxonomy" id="44745"/>
    <lineage>
        <taxon>Eukaryota</taxon>
        <taxon>Viridiplantae</taxon>
        <taxon>Chlorophyta</taxon>
        <taxon>core chlorophytes</taxon>
        <taxon>Chlorophyceae</taxon>
        <taxon>CS clade</taxon>
        <taxon>Chlamydomonadales</taxon>
        <taxon>Haematococcaceae</taxon>
        <taxon>Haematococcus</taxon>
    </lineage>
</organism>
<dbReference type="Proteomes" id="UP000485058">
    <property type="component" value="Unassembled WGS sequence"/>
</dbReference>
<name>A0A699YIV8_HAELA</name>
<accession>A0A699YIV8</accession>
<dbReference type="AlphaFoldDB" id="A0A699YIV8"/>
<proteinExistence type="predicted"/>